<protein>
    <submittedName>
        <fullName evidence="1">Uncharacterized protein</fullName>
    </submittedName>
</protein>
<reference evidence="1 2" key="1">
    <citation type="submission" date="2024-11" db="EMBL/GenBank/DDBJ databases">
        <title>A near-complete genome assembly of Cinchona calisaya.</title>
        <authorList>
            <person name="Lian D.C."/>
            <person name="Zhao X.W."/>
            <person name="Wei L."/>
        </authorList>
    </citation>
    <scope>NUCLEOTIDE SEQUENCE [LARGE SCALE GENOMIC DNA]</scope>
    <source>
        <tissue evidence="1">Nenye</tissue>
    </source>
</reference>
<proteinExistence type="predicted"/>
<keyword evidence="2" id="KW-1185">Reference proteome</keyword>
<comment type="caution">
    <text evidence="1">The sequence shown here is derived from an EMBL/GenBank/DDBJ whole genome shotgun (WGS) entry which is preliminary data.</text>
</comment>
<dbReference type="EMBL" id="JBJUIK010000003">
    <property type="protein sequence ID" value="KAL3534056.1"/>
    <property type="molecule type" value="Genomic_DNA"/>
</dbReference>
<dbReference type="AlphaFoldDB" id="A0ABD3ASB4"/>
<accession>A0ABD3ASB4</accession>
<sequence length="221" mass="24175">MSSSSSSEEDGDSDWKAAIQSVAATTAFTSSNSSAVAAAAAAVNSSTHHLIGGDHHKEVVDYPKSQNVKQYQLKAQKILNDILEKTIEVVSSTNLFPDEDFTNNGGGIQLFKHAPHGIVFDHIDEVQRPTKKPRILPGKEIDEKSNNFKQQIQSVAVEGTDILAAARNASQKSLAKLEARETVAKAAARREEERVVELRKIRGERWLLCMAKDRHVGFQGS</sequence>
<dbReference type="PANTHER" id="PTHR36765:SF1">
    <property type="entry name" value="EXPRESSED PROTEIN"/>
    <property type="match status" value="1"/>
</dbReference>
<evidence type="ECO:0000313" key="1">
    <source>
        <dbReference type="EMBL" id="KAL3534056.1"/>
    </source>
</evidence>
<evidence type="ECO:0000313" key="2">
    <source>
        <dbReference type="Proteomes" id="UP001630127"/>
    </source>
</evidence>
<name>A0ABD3ASB4_9GENT</name>
<organism evidence="1 2">
    <name type="scientific">Cinchona calisaya</name>
    <dbReference type="NCBI Taxonomy" id="153742"/>
    <lineage>
        <taxon>Eukaryota</taxon>
        <taxon>Viridiplantae</taxon>
        <taxon>Streptophyta</taxon>
        <taxon>Embryophyta</taxon>
        <taxon>Tracheophyta</taxon>
        <taxon>Spermatophyta</taxon>
        <taxon>Magnoliopsida</taxon>
        <taxon>eudicotyledons</taxon>
        <taxon>Gunneridae</taxon>
        <taxon>Pentapetalae</taxon>
        <taxon>asterids</taxon>
        <taxon>lamiids</taxon>
        <taxon>Gentianales</taxon>
        <taxon>Rubiaceae</taxon>
        <taxon>Cinchonoideae</taxon>
        <taxon>Cinchoneae</taxon>
        <taxon>Cinchona</taxon>
    </lineage>
</organism>
<dbReference type="Proteomes" id="UP001630127">
    <property type="component" value="Unassembled WGS sequence"/>
</dbReference>
<dbReference type="PANTHER" id="PTHR36765">
    <property type="entry name" value="EXPRESSED PROTEIN"/>
    <property type="match status" value="1"/>
</dbReference>
<gene>
    <name evidence="1" type="ORF">ACH5RR_007577</name>
</gene>